<protein>
    <submittedName>
        <fullName evidence="1">Uncharacterized protein</fullName>
    </submittedName>
</protein>
<dbReference type="Proteomes" id="UP001147782">
    <property type="component" value="Unassembled WGS sequence"/>
</dbReference>
<gene>
    <name evidence="1" type="ORF">N7496_012198</name>
</gene>
<accession>A0A9W9UUA1</accession>
<reference evidence="1" key="2">
    <citation type="journal article" date="2023" name="IMA Fungus">
        <title>Comparative genomic study of the Penicillium genus elucidates a diverse pangenome and 15 lateral gene transfer events.</title>
        <authorList>
            <person name="Petersen C."/>
            <person name="Sorensen T."/>
            <person name="Nielsen M.R."/>
            <person name="Sondergaard T.E."/>
            <person name="Sorensen J.L."/>
            <person name="Fitzpatrick D.A."/>
            <person name="Frisvad J.C."/>
            <person name="Nielsen K.L."/>
        </authorList>
    </citation>
    <scope>NUCLEOTIDE SEQUENCE</scope>
    <source>
        <strain evidence="1">IBT 29864</strain>
    </source>
</reference>
<dbReference type="OrthoDB" id="3204049at2759"/>
<evidence type="ECO:0000313" key="1">
    <source>
        <dbReference type="EMBL" id="KAJ5354986.1"/>
    </source>
</evidence>
<dbReference type="EMBL" id="JAPZBS010000010">
    <property type="protein sequence ID" value="KAJ5354986.1"/>
    <property type="molecule type" value="Genomic_DNA"/>
</dbReference>
<evidence type="ECO:0000313" key="2">
    <source>
        <dbReference type="Proteomes" id="UP001147782"/>
    </source>
</evidence>
<dbReference type="GeneID" id="81444290"/>
<reference evidence="1" key="1">
    <citation type="submission" date="2022-11" db="EMBL/GenBank/DDBJ databases">
        <authorList>
            <person name="Petersen C."/>
        </authorList>
    </citation>
    <scope>NUCLEOTIDE SEQUENCE</scope>
    <source>
        <strain evidence="1">IBT 29864</strain>
    </source>
</reference>
<dbReference type="RefSeq" id="XP_056549009.1">
    <property type="nucleotide sequence ID" value="XM_056705111.1"/>
</dbReference>
<proteinExistence type="predicted"/>
<organism evidence="1 2">
    <name type="scientific">Penicillium cataractarum</name>
    <dbReference type="NCBI Taxonomy" id="2100454"/>
    <lineage>
        <taxon>Eukaryota</taxon>
        <taxon>Fungi</taxon>
        <taxon>Dikarya</taxon>
        <taxon>Ascomycota</taxon>
        <taxon>Pezizomycotina</taxon>
        <taxon>Eurotiomycetes</taxon>
        <taxon>Eurotiomycetidae</taxon>
        <taxon>Eurotiales</taxon>
        <taxon>Aspergillaceae</taxon>
        <taxon>Penicillium</taxon>
    </lineage>
</organism>
<comment type="caution">
    <text evidence="1">The sequence shown here is derived from an EMBL/GenBank/DDBJ whole genome shotgun (WGS) entry which is preliminary data.</text>
</comment>
<dbReference type="AlphaFoldDB" id="A0A9W9UUA1"/>
<keyword evidence="2" id="KW-1185">Reference proteome</keyword>
<feature type="non-terminal residue" evidence="1">
    <location>
        <position position="465"/>
    </location>
</feature>
<name>A0A9W9UUA1_9EURO</name>
<sequence>EARTACDKIRGLIAATYHEMSHQAHNIPWSLLASNLYWTTHSRGAYNFTNLRPRMKPNQGREITYFIKAFLRTIDEHSVCERKKYPSTYDPADPADIILDSVTVQKITPTVRRWRSYGFEDRCPSGICRVTQEECQCIPIPDEERRASAFLRPYGHRYCYQFFHMNSEAFFNVEVVKTLLLYGEMDTILRACALPGVCLERWWSDRECQCANPDLGWDQVCIKALRAYICLNTISCIPKIWDDASGKTAETDYRNSKFYQYTLRTCTGTGAASDVSAYPHRQFFGIRDDQFRGEFLDPKIRKSHWLRWVDPKHDNTFRRPVKHYGKVPISEFLTLENATIEGHQPGLSDVVLVRDYLYQMGLPAELVLHVMELAGYEPLGRLSEPHDPFHPSNREELGRYLKYCWRLLVHCDMMANALGMKLPWEELLGDCIVDFWADEGCGRGRFFWAPLNEYSDPLPKVFVKP</sequence>